<accession>A0ABM8JVE0</accession>
<protein>
    <submittedName>
        <fullName evidence="1">Uncharacterized protein</fullName>
    </submittedName>
</protein>
<dbReference type="EMBL" id="AP028978">
    <property type="protein sequence ID" value="BET95849.1"/>
    <property type="molecule type" value="Genomic_DNA"/>
</dbReference>
<name>A0ABM8JVE0_9GAMM</name>
<dbReference type="Proteomes" id="UP001529514">
    <property type="component" value="Chromosome"/>
</dbReference>
<sequence length="63" mass="7222">MDLVYYHDGIKAMVNVDLAFGISKKGNENDEQRDKGINTNAEKEWVFQKPLSKEESTYRISLG</sequence>
<proteinExistence type="predicted"/>
<reference evidence="1 2" key="1">
    <citation type="submission" date="2023-10" db="EMBL/GenBank/DDBJ databases">
        <title>Xenorhabdus taiwanensis sp. nov., a symbiotic bacterium associated with the entomopathogenic nematode Steinernema taiwanensis.</title>
        <authorList>
            <person name="Tseng C.T."/>
            <person name="Shu H.Y."/>
            <person name="Chen M.H."/>
            <person name="Fang Y.J."/>
            <person name="Wu T.L."/>
            <person name="Lin Y.C."/>
            <person name="Huang C.J."/>
        </authorList>
    </citation>
    <scope>NUCLEOTIDE SEQUENCE [LARGE SCALE GENOMIC DNA]</scope>
    <source>
        <strain evidence="1 2">TCT-1</strain>
    </source>
</reference>
<evidence type="ECO:0000313" key="2">
    <source>
        <dbReference type="Proteomes" id="UP001529514"/>
    </source>
</evidence>
<keyword evidence="2" id="KW-1185">Reference proteome</keyword>
<gene>
    <name evidence="1" type="ORF">TCT1_07700</name>
</gene>
<organism evidence="1 2">
    <name type="scientific">Xenorhabdus taiwanensis</name>
    <dbReference type="NCBI Taxonomy" id="3085177"/>
    <lineage>
        <taxon>Bacteria</taxon>
        <taxon>Pseudomonadati</taxon>
        <taxon>Pseudomonadota</taxon>
        <taxon>Gammaproteobacteria</taxon>
        <taxon>Enterobacterales</taxon>
        <taxon>Morganellaceae</taxon>
        <taxon>Xenorhabdus</taxon>
    </lineage>
</organism>
<evidence type="ECO:0000313" key="1">
    <source>
        <dbReference type="EMBL" id="BET95849.1"/>
    </source>
</evidence>